<organism evidence="1 2">
    <name type="scientific">Bradyrhizobium rifense</name>
    <dbReference type="NCBI Taxonomy" id="515499"/>
    <lineage>
        <taxon>Bacteria</taxon>
        <taxon>Pseudomonadati</taxon>
        <taxon>Pseudomonadota</taxon>
        <taxon>Alphaproteobacteria</taxon>
        <taxon>Hyphomicrobiales</taxon>
        <taxon>Nitrobacteraceae</taxon>
        <taxon>Bradyrhizobium</taxon>
    </lineage>
</organism>
<evidence type="ECO:0000313" key="2">
    <source>
        <dbReference type="Proteomes" id="UP000324758"/>
    </source>
</evidence>
<protein>
    <submittedName>
        <fullName evidence="1">Uncharacterized protein</fullName>
    </submittedName>
</protein>
<gene>
    <name evidence="1" type="ORF">FXB40_13605</name>
</gene>
<proteinExistence type="predicted"/>
<comment type="caution">
    <text evidence="1">The sequence shown here is derived from an EMBL/GenBank/DDBJ whole genome shotgun (WGS) entry which is preliminary data.</text>
</comment>
<dbReference type="RefSeq" id="WP_148772697.1">
    <property type="nucleotide sequence ID" value="NZ_VSSS01000023.1"/>
</dbReference>
<dbReference type="Proteomes" id="UP000324758">
    <property type="component" value="Unassembled WGS sequence"/>
</dbReference>
<keyword evidence="2" id="KW-1185">Reference proteome</keyword>
<dbReference type="EMBL" id="VSSS01000023">
    <property type="protein sequence ID" value="TYL95945.1"/>
    <property type="molecule type" value="Genomic_DNA"/>
</dbReference>
<evidence type="ECO:0000313" key="1">
    <source>
        <dbReference type="EMBL" id="TYL95945.1"/>
    </source>
</evidence>
<dbReference type="AlphaFoldDB" id="A0A5D3KJJ9"/>
<reference evidence="1 2" key="1">
    <citation type="submission" date="2019-08" db="EMBL/GenBank/DDBJ databases">
        <title>Bradyrhizobium hipponensis sp. nov., a rhizobium isolated from a Lupinus angustifolius root nodule in Tunisia.</title>
        <authorList>
            <person name="Off K."/>
            <person name="Rejili M."/>
            <person name="Mars M."/>
            <person name="Brachmann A."/>
            <person name="Marin M."/>
        </authorList>
    </citation>
    <scope>NUCLEOTIDE SEQUENCE [LARGE SCALE GENOMIC DNA]</scope>
    <source>
        <strain evidence="1 2">CTAW71</strain>
    </source>
</reference>
<sequence>MSRLWRVLDRIWSAFGLVLVFCAGMSAGQWIGFGKGVRAIADLVIEMRHTSVETPDPWDRGEI</sequence>
<name>A0A5D3KJJ9_9BRAD</name>
<accession>A0A5D3KJJ9</accession>